<accession>A0A3S4IA47</accession>
<name>A0A3S4IA47_CHRVL</name>
<protein>
    <submittedName>
        <fullName evidence="7">Hemolysin</fullName>
    </submittedName>
</protein>
<evidence type="ECO:0000256" key="6">
    <source>
        <dbReference type="SAM" id="Phobius"/>
    </source>
</evidence>
<keyword evidence="4 6" id="KW-0472">Membrane</keyword>
<feature type="transmembrane region" description="Helical" evidence="6">
    <location>
        <begin position="44"/>
        <end position="62"/>
    </location>
</feature>
<dbReference type="Pfam" id="PF03006">
    <property type="entry name" value="HlyIII"/>
    <property type="match status" value="1"/>
</dbReference>
<gene>
    <name evidence="7" type="primary">yqfA_3</name>
    <name evidence="7" type="ORF">NCTC9695_04889</name>
</gene>
<evidence type="ECO:0000313" key="7">
    <source>
        <dbReference type="EMBL" id="VEB44399.1"/>
    </source>
</evidence>
<evidence type="ECO:0000256" key="3">
    <source>
        <dbReference type="ARBA" id="ARBA00022989"/>
    </source>
</evidence>
<organism evidence="7 8">
    <name type="scientific">Chromobacterium violaceum</name>
    <dbReference type="NCBI Taxonomy" id="536"/>
    <lineage>
        <taxon>Bacteria</taxon>
        <taxon>Pseudomonadati</taxon>
        <taxon>Pseudomonadota</taxon>
        <taxon>Betaproteobacteria</taxon>
        <taxon>Neisseriales</taxon>
        <taxon>Chromobacteriaceae</taxon>
        <taxon>Chromobacterium</taxon>
    </lineage>
</organism>
<dbReference type="GO" id="GO:0046872">
    <property type="term" value="F:metal ion binding"/>
    <property type="evidence" value="ECO:0007669"/>
    <property type="project" value="UniProtKB-KW"/>
</dbReference>
<evidence type="ECO:0000256" key="4">
    <source>
        <dbReference type="ARBA" id="ARBA00023136"/>
    </source>
</evidence>
<evidence type="ECO:0000256" key="1">
    <source>
        <dbReference type="ARBA" id="ARBA00004141"/>
    </source>
</evidence>
<feature type="transmembrane region" description="Helical" evidence="6">
    <location>
        <begin position="12"/>
        <end position="32"/>
    </location>
</feature>
<dbReference type="InterPro" id="IPR004254">
    <property type="entry name" value="AdipoR/HlyIII-related"/>
</dbReference>
<proteinExistence type="predicted"/>
<keyword evidence="5" id="KW-0862">Zinc</keyword>
<dbReference type="EMBL" id="LR134182">
    <property type="protein sequence ID" value="VEB44399.1"/>
    <property type="molecule type" value="Genomic_DNA"/>
</dbReference>
<comment type="subcellular location">
    <subcellularLocation>
        <location evidence="1">Membrane</location>
        <topology evidence="1">Multi-pass membrane protein</topology>
    </subcellularLocation>
</comment>
<keyword evidence="3 6" id="KW-1133">Transmembrane helix</keyword>
<dbReference type="AlphaFoldDB" id="A0A3S4IA47"/>
<keyword evidence="5" id="KW-0479">Metal-binding</keyword>
<evidence type="ECO:0000256" key="5">
    <source>
        <dbReference type="PIRSR" id="PIRSR604254-1"/>
    </source>
</evidence>
<evidence type="ECO:0000313" key="8">
    <source>
        <dbReference type="Proteomes" id="UP000275777"/>
    </source>
</evidence>
<reference evidence="7 8" key="1">
    <citation type="submission" date="2018-12" db="EMBL/GenBank/DDBJ databases">
        <authorList>
            <consortium name="Pathogen Informatics"/>
        </authorList>
    </citation>
    <scope>NUCLEOTIDE SEQUENCE [LARGE SCALE GENOMIC DNA]</scope>
    <source>
        <strain evidence="7 8">NCTC9695</strain>
    </source>
</reference>
<dbReference type="Proteomes" id="UP000275777">
    <property type="component" value="Chromosome"/>
</dbReference>
<evidence type="ECO:0000256" key="2">
    <source>
        <dbReference type="ARBA" id="ARBA00022692"/>
    </source>
</evidence>
<keyword evidence="2 6" id="KW-0812">Transmembrane</keyword>
<feature type="binding site" evidence="5">
    <location>
        <position position="60"/>
    </location>
    <ligand>
        <name>Zn(2+)</name>
        <dbReference type="ChEBI" id="CHEBI:29105"/>
    </ligand>
</feature>
<dbReference type="GO" id="GO:0016020">
    <property type="term" value="C:membrane"/>
    <property type="evidence" value="ECO:0007669"/>
    <property type="project" value="UniProtKB-SubCell"/>
</dbReference>
<sequence length="80" mass="8867">MYRGERFNGYSHLAGTLLAIAGLVVLVVEAAMQRDPWKIVSFSLYGGTLVTLYLISTLYHSFKAGPRPSCRNATIRRSTC</sequence>